<dbReference type="AlphaFoldDB" id="A0A1G1VUH3"/>
<gene>
    <name evidence="1" type="ORF">A2784_02435</name>
</gene>
<dbReference type="EMBL" id="MHCH01000007">
    <property type="protein sequence ID" value="OGY18964.1"/>
    <property type="molecule type" value="Genomic_DNA"/>
</dbReference>
<evidence type="ECO:0000313" key="2">
    <source>
        <dbReference type="Proteomes" id="UP000177324"/>
    </source>
</evidence>
<reference evidence="1 2" key="1">
    <citation type="journal article" date="2016" name="Nat. Commun.">
        <title>Thousands of microbial genomes shed light on interconnected biogeochemical processes in an aquifer system.</title>
        <authorList>
            <person name="Anantharaman K."/>
            <person name="Brown C.T."/>
            <person name="Hug L.A."/>
            <person name="Sharon I."/>
            <person name="Castelle C.J."/>
            <person name="Probst A.J."/>
            <person name="Thomas B.C."/>
            <person name="Singh A."/>
            <person name="Wilkins M.J."/>
            <person name="Karaoz U."/>
            <person name="Brodie E.L."/>
            <person name="Williams K.H."/>
            <person name="Hubbard S.S."/>
            <person name="Banfield J.F."/>
        </authorList>
    </citation>
    <scope>NUCLEOTIDE SEQUENCE [LARGE SCALE GENOMIC DNA]</scope>
</reference>
<evidence type="ECO:0000313" key="1">
    <source>
        <dbReference type="EMBL" id="OGY18964.1"/>
    </source>
</evidence>
<dbReference type="Proteomes" id="UP000177324">
    <property type="component" value="Unassembled WGS sequence"/>
</dbReference>
<comment type="caution">
    <text evidence="1">The sequence shown here is derived from an EMBL/GenBank/DDBJ whole genome shotgun (WGS) entry which is preliminary data.</text>
</comment>
<dbReference type="STRING" id="1797589.A2784_02435"/>
<name>A0A1G1VUH3_9BACT</name>
<sequence length="309" mass="35284">MNKEFNVFPFLLVFGQERNLILDIKSRMRRPENVSLVTQLFGDSFEDHQGEIIGVRTVDALTFLPWFLEEAMPVDYQGLGVGETIIDKSRGWFFMTPTPALYRHYPHLPVTPELPDTITGVVEENNDIYRLGVFATCFARNVIPLLKPDWRDEIYRLAGQVDDLSGVSFAAVYEIFTEMIYCGLTGDNWFDLPVSQKVLSQLPKQFLLDALAHRSGLGAVLGFLRRSARERRGLVVAFNRRVMQGEFMVHETDTEHVTHTIHELAIKPPMGYINLKLRPIVAIKPVGLFEGKLLRDIGVMGRVKRKTDY</sequence>
<organism evidence="1 2">
    <name type="scientific">Candidatus Chisholmbacteria bacterium RIFCSPHIGHO2_01_FULL_48_12</name>
    <dbReference type="NCBI Taxonomy" id="1797589"/>
    <lineage>
        <taxon>Bacteria</taxon>
        <taxon>Candidatus Chisholmiibacteriota</taxon>
    </lineage>
</organism>
<proteinExistence type="predicted"/>
<accession>A0A1G1VUH3</accession>
<protein>
    <submittedName>
        <fullName evidence="1">Uncharacterized protein</fullName>
    </submittedName>
</protein>